<dbReference type="EMBL" id="PDNA01000151">
    <property type="protein sequence ID" value="PGH09690.1"/>
    <property type="molecule type" value="Genomic_DNA"/>
</dbReference>
<evidence type="ECO:0000313" key="8">
    <source>
        <dbReference type="Proteomes" id="UP000224634"/>
    </source>
</evidence>
<dbReference type="InterPro" id="IPR024512">
    <property type="entry name" value="Ser_palmitoyltrfase_ssu-like"/>
</dbReference>
<reference evidence="7 8" key="1">
    <citation type="submission" date="2017-10" db="EMBL/GenBank/DDBJ databases">
        <title>Comparative genomics in systemic dimorphic fungi from Ajellomycetaceae.</title>
        <authorList>
            <person name="Munoz J.F."/>
            <person name="Mcewen J.G."/>
            <person name="Clay O.K."/>
            <person name="Cuomo C.A."/>
        </authorList>
    </citation>
    <scope>NUCLEOTIDE SEQUENCE [LARGE SCALE GENOMIC DNA]</scope>
    <source>
        <strain evidence="7 8">UAMH7299</strain>
    </source>
</reference>
<keyword evidence="2 6" id="KW-0812">Transmembrane</keyword>
<keyword evidence="3" id="KW-0256">Endoplasmic reticulum</keyword>
<evidence type="ECO:0000313" key="7">
    <source>
        <dbReference type="EMBL" id="PGH09690.1"/>
    </source>
</evidence>
<dbReference type="STRING" id="1447883.A0A2B7XL76"/>
<comment type="caution">
    <text evidence="7">The sequence shown here is derived from an EMBL/GenBank/DDBJ whole genome shotgun (WGS) entry which is preliminary data.</text>
</comment>
<comment type="subcellular location">
    <subcellularLocation>
        <location evidence="1">Endoplasmic reticulum membrane</location>
        <topology evidence="1">Multi-pass membrane protein</topology>
    </subcellularLocation>
</comment>
<protein>
    <submittedName>
        <fullName evidence="7">Uncharacterized protein</fullName>
    </submittedName>
</protein>
<accession>A0A2B7XL76</accession>
<evidence type="ECO:0000256" key="4">
    <source>
        <dbReference type="ARBA" id="ARBA00022989"/>
    </source>
</evidence>
<evidence type="ECO:0000256" key="6">
    <source>
        <dbReference type="SAM" id="Phobius"/>
    </source>
</evidence>
<dbReference type="GO" id="GO:0005789">
    <property type="term" value="C:endoplasmic reticulum membrane"/>
    <property type="evidence" value="ECO:0007669"/>
    <property type="project" value="UniProtKB-SubCell"/>
</dbReference>
<name>A0A2B7XL76_POLH7</name>
<evidence type="ECO:0000256" key="3">
    <source>
        <dbReference type="ARBA" id="ARBA00022824"/>
    </source>
</evidence>
<keyword evidence="4 6" id="KW-1133">Transmembrane helix</keyword>
<feature type="transmembrane region" description="Helical" evidence="6">
    <location>
        <begin position="99"/>
        <end position="120"/>
    </location>
</feature>
<dbReference type="Pfam" id="PF11779">
    <property type="entry name" value="SPT_ssu-like"/>
    <property type="match status" value="1"/>
</dbReference>
<dbReference type="OrthoDB" id="202672at2759"/>
<evidence type="ECO:0000256" key="5">
    <source>
        <dbReference type="ARBA" id="ARBA00023136"/>
    </source>
</evidence>
<proteinExistence type="predicted"/>
<evidence type="ECO:0000256" key="2">
    <source>
        <dbReference type="ARBA" id="ARBA00022692"/>
    </source>
</evidence>
<evidence type="ECO:0000256" key="1">
    <source>
        <dbReference type="ARBA" id="ARBA00004477"/>
    </source>
</evidence>
<dbReference type="Proteomes" id="UP000224634">
    <property type="component" value="Unassembled WGS sequence"/>
</dbReference>
<dbReference type="AlphaFoldDB" id="A0A2B7XL76"/>
<keyword evidence="8" id="KW-1185">Reference proteome</keyword>
<keyword evidence="5 6" id="KW-0472">Membrane</keyword>
<organism evidence="7 8">
    <name type="scientific">Polytolypa hystricis (strain UAMH7299)</name>
    <dbReference type="NCBI Taxonomy" id="1447883"/>
    <lineage>
        <taxon>Eukaryota</taxon>
        <taxon>Fungi</taxon>
        <taxon>Dikarya</taxon>
        <taxon>Ascomycota</taxon>
        <taxon>Pezizomycotina</taxon>
        <taxon>Eurotiomycetes</taxon>
        <taxon>Eurotiomycetidae</taxon>
        <taxon>Onygenales</taxon>
        <taxon>Onygenales incertae sedis</taxon>
        <taxon>Polytolypa</taxon>
    </lineage>
</organism>
<gene>
    <name evidence="7" type="ORF">AJ80_07641</name>
</gene>
<sequence>MSSTAATEVHSCYAAPTAHHASSHSPQLVDQFFSQYSSLSSASTAVSPSLSQFSKPSSYLIQMEPRRNLLQRAIDRVHLAYYRYEVTFGVYVMTPPEKLIANTFLIVCVSLLMWALFLYFPSVLFYKIGRLVWLITGNNRCAWSDFAAHILASSGGSGSSPLTGPPDVSPLQ</sequence>